<evidence type="ECO:0000313" key="6">
    <source>
        <dbReference type="Proteomes" id="UP001165083"/>
    </source>
</evidence>
<keyword evidence="2 3" id="KW-0802">TPR repeat</keyword>
<dbReference type="PROSITE" id="PS50005">
    <property type="entry name" value="TPR"/>
    <property type="match status" value="1"/>
</dbReference>
<feature type="repeat" description="TPR" evidence="3">
    <location>
        <begin position="249"/>
        <end position="282"/>
    </location>
</feature>
<dbReference type="SUPFAM" id="SSF48452">
    <property type="entry name" value="TPR-like"/>
    <property type="match status" value="1"/>
</dbReference>
<gene>
    <name evidence="5" type="ORF">Plil01_001796700</name>
</gene>
<name>A0A9W7DA40_9STRA</name>
<dbReference type="InterPro" id="IPR051012">
    <property type="entry name" value="CellSynth/LPSAsmb/PSIAsmb"/>
</dbReference>
<dbReference type="Proteomes" id="UP001165083">
    <property type="component" value="Unassembled WGS sequence"/>
</dbReference>
<dbReference type="InterPro" id="IPR014710">
    <property type="entry name" value="RmlC-like_jellyroll"/>
</dbReference>
<feature type="region of interest" description="Disordered" evidence="4">
    <location>
        <begin position="1"/>
        <end position="42"/>
    </location>
</feature>
<feature type="compositionally biased region" description="Acidic residues" evidence="4">
    <location>
        <begin position="522"/>
        <end position="532"/>
    </location>
</feature>
<sequence>MMHDVGPPLASESSGYLPATRSSYDETTPRPTRGVSAHSHRQLSYTTTAQWAFLASTQPLNSRRLTRPIQPARPATARESASFGCTQIPKRPSASRRIKSQISQHEHSELLAPRTATVAIQEAIQRERGQEHYSDPLIGRSVEPRGQLTRERKTSDELEANTIALLSRARVVTTAAMNATERLRLRAFQARANGEYDRAIKFYTRLLAAKPKEIEAKFHLAVCLERTGQFTHALAAYKQVQKLSSKQHALAYHNMGNLCMRAEKVPQAIDYFSRAIAASKDKGVALTGDNTQSSSSAVEVTPIVFYRQRAAAYRKNGDFEKAAKDYVLIQRCAGTEPSVALPEENAIYTAENLYQTVKRAASPRKSVLPTGAGDDRNNMSTELKVNKGGQNQHEINESQLENVKDAEDPLTTWALRRSVAIARISPLKRSESNLECLVDFMQKRFSICAALHPDVCKILCRELLLSSEDTLPAKTPIFFEQEEDIGTAQNDRAIYFILHGRVSISKTAGKMFQSSSCRPEQTEEFPEHEEIEEGKYDDAWETPWNIRRSPVSSSWKQSQLELCELEHGEVFGHQGRYTDSPR</sequence>
<comment type="caution">
    <text evidence="5">The sequence shown here is derived from an EMBL/GenBank/DDBJ whole genome shotgun (WGS) entry which is preliminary data.</text>
</comment>
<protein>
    <submittedName>
        <fullName evidence="5">Unnamed protein product</fullName>
    </submittedName>
</protein>
<dbReference type="Gene3D" id="1.25.40.10">
    <property type="entry name" value="Tetratricopeptide repeat domain"/>
    <property type="match status" value="2"/>
</dbReference>
<dbReference type="AlphaFoldDB" id="A0A9W7DA40"/>
<keyword evidence="6" id="KW-1185">Reference proteome</keyword>
<evidence type="ECO:0000256" key="1">
    <source>
        <dbReference type="ARBA" id="ARBA00022737"/>
    </source>
</evidence>
<dbReference type="PANTHER" id="PTHR45586">
    <property type="entry name" value="TPR REPEAT-CONTAINING PROTEIN PA4667"/>
    <property type="match status" value="1"/>
</dbReference>
<reference evidence="5" key="1">
    <citation type="submission" date="2023-04" db="EMBL/GenBank/DDBJ databases">
        <title>Phytophthora lilii NBRC 32176.</title>
        <authorList>
            <person name="Ichikawa N."/>
            <person name="Sato H."/>
            <person name="Tonouchi N."/>
        </authorList>
    </citation>
    <scope>NUCLEOTIDE SEQUENCE</scope>
    <source>
        <strain evidence="5">NBRC 32176</strain>
    </source>
</reference>
<accession>A0A9W7DA40</accession>
<feature type="region of interest" description="Disordered" evidence="4">
    <location>
        <begin position="513"/>
        <end position="536"/>
    </location>
</feature>
<evidence type="ECO:0000313" key="5">
    <source>
        <dbReference type="EMBL" id="GMF65279.1"/>
    </source>
</evidence>
<evidence type="ECO:0000256" key="2">
    <source>
        <dbReference type="ARBA" id="ARBA00022803"/>
    </source>
</evidence>
<organism evidence="5 6">
    <name type="scientific">Phytophthora lilii</name>
    <dbReference type="NCBI Taxonomy" id="2077276"/>
    <lineage>
        <taxon>Eukaryota</taxon>
        <taxon>Sar</taxon>
        <taxon>Stramenopiles</taxon>
        <taxon>Oomycota</taxon>
        <taxon>Peronosporomycetes</taxon>
        <taxon>Peronosporales</taxon>
        <taxon>Peronosporaceae</taxon>
        <taxon>Phytophthora</taxon>
    </lineage>
</organism>
<keyword evidence="1" id="KW-0677">Repeat</keyword>
<dbReference type="Pfam" id="PF12895">
    <property type="entry name" value="ANAPC3"/>
    <property type="match status" value="1"/>
</dbReference>
<evidence type="ECO:0000256" key="4">
    <source>
        <dbReference type="SAM" id="MobiDB-lite"/>
    </source>
</evidence>
<dbReference type="PANTHER" id="PTHR45586:SF1">
    <property type="entry name" value="LIPOPOLYSACCHARIDE ASSEMBLY PROTEIN B"/>
    <property type="match status" value="1"/>
</dbReference>
<dbReference type="EMBL" id="BSXW01012459">
    <property type="protein sequence ID" value="GMF65279.1"/>
    <property type="molecule type" value="Genomic_DNA"/>
</dbReference>
<feature type="region of interest" description="Disordered" evidence="4">
    <location>
        <begin position="62"/>
        <end position="94"/>
    </location>
</feature>
<dbReference type="OrthoDB" id="9450131at2759"/>
<dbReference type="InterPro" id="IPR019734">
    <property type="entry name" value="TPR_rpt"/>
</dbReference>
<proteinExistence type="predicted"/>
<dbReference type="InterPro" id="IPR011990">
    <property type="entry name" value="TPR-like_helical_dom_sf"/>
</dbReference>
<evidence type="ECO:0000256" key="3">
    <source>
        <dbReference type="PROSITE-ProRule" id="PRU00339"/>
    </source>
</evidence>
<dbReference type="Gene3D" id="2.60.120.10">
    <property type="entry name" value="Jelly Rolls"/>
    <property type="match status" value="1"/>
</dbReference>
<dbReference type="SMART" id="SM00028">
    <property type="entry name" value="TPR"/>
    <property type="match status" value="4"/>
</dbReference>